<gene>
    <name evidence="1" type="ordered locus">Thivi_0580</name>
</gene>
<name>I3Y6M0_THIV6</name>
<dbReference type="STRING" id="765911.Thivi_0580"/>
<dbReference type="AlphaFoldDB" id="I3Y6M0"/>
<dbReference type="KEGG" id="tvi:Thivi_0580"/>
<dbReference type="EMBL" id="CP003154">
    <property type="protein sequence ID" value="AFL72638.1"/>
    <property type="molecule type" value="Genomic_DNA"/>
</dbReference>
<dbReference type="Proteomes" id="UP000006062">
    <property type="component" value="Chromosome"/>
</dbReference>
<keyword evidence="2" id="KW-1185">Reference proteome</keyword>
<proteinExistence type="predicted"/>
<dbReference type="RefSeq" id="WP_014777136.1">
    <property type="nucleotide sequence ID" value="NC_018012.1"/>
</dbReference>
<sequence>MNQSRSISSSESIDVDHITQEECQNQQAEQIAQEVFDGEANATQTGHLITRFVASYERHKTEQPLDEWLTAELRQFPTLWRDEAEIESTARDIIVSVEQANAAKASLYAHLDKGKSRESWLAKRIEDGAGIAGVAQVGHYASQIDRALGEANRQFEKTVLTRNGTGPINQAGTLHGNIAETEVANQFNLNAQASHSGVRAEVLRSQSLDSHDLVLRDASNHLVQNVQVKTYANTDNLIQNVRAHDYPKGTTLLVHEDQVERVQREFPDLKVTSTLETDGVKVEMPSREELAVMRKKAQHEQELRQYEWNDVNRINIVKGIGKQALIGATIAAGMQGGRILGRRVWNRLTGKENPPASEDLREFFDSSIKSGKHVGVQVAVSGAVVVAVKNGWLGTLLKNTPAGRIANIVYIGLENAKILFKLTQGELTGSEALDAMGTVSCSALGGLMAASYGVTQGAALGAILGPVGVVVGGFVGGVAGGMAGSKIGEAVYAGGKVLVKTASTMLKTLNVGLKEAGAAVTRKLNPLTWFAA</sequence>
<evidence type="ECO:0000313" key="1">
    <source>
        <dbReference type="EMBL" id="AFL72638.1"/>
    </source>
</evidence>
<dbReference type="OrthoDB" id="6830434at2"/>
<organism evidence="1 2">
    <name type="scientific">Thiocystis violascens (strain ATCC 17096 / DSM 198 / 6111)</name>
    <name type="common">Chromatium violascens</name>
    <dbReference type="NCBI Taxonomy" id="765911"/>
    <lineage>
        <taxon>Bacteria</taxon>
        <taxon>Pseudomonadati</taxon>
        <taxon>Pseudomonadota</taxon>
        <taxon>Gammaproteobacteria</taxon>
        <taxon>Chromatiales</taxon>
        <taxon>Chromatiaceae</taxon>
        <taxon>Thiocystis</taxon>
    </lineage>
</organism>
<dbReference type="eggNOG" id="ENOG502Z85I">
    <property type="taxonomic scope" value="Bacteria"/>
</dbReference>
<dbReference type="HOGENOM" id="CLU_520521_0_0_6"/>
<evidence type="ECO:0000313" key="2">
    <source>
        <dbReference type="Proteomes" id="UP000006062"/>
    </source>
</evidence>
<reference evidence="1 2" key="1">
    <citation type="submission" date="2012-06" db="EMBL/GenBank/DDBJ databases">
        <title>Complete sequence of Thiocystis violascens DSM 198.</title>
        <authorList>
            <consortium name="US DOE Joint Genome Institute"/>
            <person name="Lucas S."/>
            <person name="Han J."/>
            <person name="Lapidus A."/>
            <person name="Cheng J.-F."/>
            <person name="Goodwin L."/>
            <person name="Pitluck S."/>
            <person name="Peters L."/>
            <person name="Ovchinnikova G."/>
            <person name="Teshima H."/>
            <person name="Detter J.C."/>
            <person name="Han C."/>
            <person name="Tapia R."/>
            <person name="Land M."/>
            <person name="Hauser L."/>
            <person name="Kyrpides N."/>
            <person name="Ivanova N."/>
            <person name="Pagani I."/>
            <person name="Vogl K."/>
            <person name="Liu Z."/>
            <person name="Frigaard N.-U."/>
            <person name="Bryant D."/>
            <person name="Woyke T."/>
        </authorList>
    </citation>
    <scope>NUCLEOTIDE SEQUENCE [LARGE SCALE GENOMIC DNA]</scope>
    <source>
        <strain evidence="2">ATCC 17096 / DSM 198 / 6111</strain>
    </source>
</reference>
<accession>I3Y6M0</accession>
<protein>
    <submittedName>
        <fullName evidence="1">Uncharacterized protein</fullName>
    </submittedName>
</protein>